<dbReference type="SMART" id="SM00567">
    <property type="entry name" value="EZ_HEAT"/>
    <property type="match status" value="6"/>
</dbReference>
<dbReference type="GO" id="GO:0016491">
    <property type="term" value="F:oxidoreductase activity"/>
    <property type="evidence" value="ECO:0007669"/>
    <property type="project" value="TreeGrafter"/>
</dbReference>
<keyword evidence="3" id="KW-0472">Membrane</keyword>
<dbReference type="PANTHER" id="PTHR12697:SF5">
    <property type="entry name" value="DEOXYHYPUSINE HYDROXYLASE"/>
    <property type="match status" value="1"/>
</dbReference>
<name>Q467A4_METBF</name>
<keyword evidence="3" id="KW-0812">Transmembrane</keyword>
<evidence type="ECO:0000256" key="1">
    <source>
        <dbReference type="ARBA" id="ARBA00045876"/>
    </source>
</evidence>
<gene>
    <name evidence="4" type="ordered locus">Mbar_A3152</name>
</gene>
<keyword evidence="3" id="KW-1133">Transmembrane helix</keyword>
<reference evidence="4" key="1">
    <citation type="submission" date="2006-06" db="EMBL/GenBank/DDBJ databases">
        <title>Complete sequence of chromosome 1 of Methanosarcina barkeri str. fusaro.</title>
        <authorList>
            <person name="Copeland A."/>
            <person name="Lucas S."/>
            <person name="Lapidus A."/>
            <person name="Barry K."/>
            <person name="Detter J.C."/>
            <person name="Glavina T."/>
            <person name="Hammon N."/>
            <person name="Israni S."/>
            <person name="Pitluck S."/>
            <person name="Goodwin L.A."/>
            <person name="Saunders E.H."/>
            <person name="Schmutz J."/>
            <person name="Larimer F."/>
            <person name="Land M."/>
            <person name="Anderson I."/>
            <person name="Richardson P."/>
        </authorList>
    </citation>
    <scope>NUCLEOTIDE SEQUENCE</scope>
    <source>
        <strain evidence="4">Fusaro</strain>
    </source>
</reference>
<evidence type="ECO:0000313" key="4">
    <source>
        <dbReference type="EMBL" id="AAZ72038.1"/>
    </source>
</evidence>
<proteinExistence type="predicted"/>
<dbReference type="Gene3D" id="1.25.10.10">
    <property type="entry name" value="Leucine-rich Repeat Variant"/>
    <property type="match status" value="2"/>
</dbReference>
<dbReference type="eggNOG" id="arCOG03375">
    <property type="taxonomic scope" value="Archaea"/>
</dbReference>
<dbReference type="InterPro" id="IPR016024">
    <property type="entry name" value="ARM-type_fold"/>
</dbReference>
<feature type="region of interest" description="Disordered" evidence="2">
    <location>
        <begin position="362"/>
        <end position="400"/>
    </location>
</feature>
<dbReference type="InterPro" id="IPR021133">
    <property type="entry name" value="HEAT_type_2"/>
</dbReference>
<dbReference type="InterPro" id="IPR004155">
    <property type="entry name" value="PBS_lyase_HEAT"/>
</dbReference>
<protein>
    <recommendedName>
        <fullName evidence="5">Lyase</fullName>
    </recommendedName>
</protein>
<organism evidence="4">
    <name type="scientific">Methanosarcina barkeri (strain Fusaro / DSM 804)</name>
    <dbReference type="NCBI Taxonomy" id="269797"/>
    <lineage>
        <taxon>Archaea</taxon>
        <taxon>Methanobacteriati</taxon>
        <taxon>Methanobacteriota</taxon>
        <taxon>Stenosarchaea group</taxon>
        <taxon>Methanomicrobia</taxon>
        <taxon>Methanosarcinales</taxon>
        <taxon>Methanosarcinaceae</taxon>
        <taxon>Methanosarcina</taxon>
    </lineage>
</organism>
<comment type="function">
    <text evidence="1">Catalyzes the hydroxylation of the N(6)-(4-aminobutyl)-L-lysine intermediate produced by deoxyhypusine synthase/DHPS on a critical lysine of the eukaryotic translation initiation factor 5A/eIF-5A. This is the second step of the post-translational modification of that lysine into an unusual amino acid residue named hypusine. Hypusination is unique to mature eIF-5A factor and is essential for its function.</text>
</comment>
<dbReference type="PaxDb" id="269797-Mbar_A3152"/>
<feature type="compositionally biased region" description="Basic and acidic residues" evidence="2">
    <location>
        <begin position="362"/>
        <end position="379"/>
    </location>
</feature>
<dbReference type="PROSITE" id="PS50077">
    <property type="entry name" value="HEAT_REPEAT"/>
    <property type="match status" value="1"/>
</dbReference>
<evidence type="ECO:0000256" key="2">
    <source>
        <dbReference type="SAM" id="MobiDB-lite"/>
    </source>
</evidence>
<evidence type="ECO:0000256" key="3">
    <source>
        <dbReference type="SAM" id="Phobius"/>
    </source>
</evidence>
<dbReference type="InterPro" id="IPR011989">
    <property type="entry name" value="ARM-like"/>
</dbReference>
<dbReference type="EMBL" id="CP000099">
    <property type="protein sequence ID" value="AAZ72038.1"/>
    <property type="molecule type" value="Genomic_DNA"/>
</dbReference>
<dbReference type="AlphaFoldDB" id="Q467A4"/>
<dbReference type="Pfam" id="PF13646">
    <property type="entry name" value="HEAT_2"/>
    <property type="match status" value="2"/>
</dbReference>
<accession>Q467A4</accession>
<evidence type="ECO:0008006" key="5">
    <source>
        <dbReference type="Google" id="ProtNLM"/>
    </source>
</evidence>
<dbReference type="KEGG" id="mba:Mbar_A3152"/>
<sequence>MGIEKLKIHLIFFALVILQLSMFSGINVASAASDEQNIEALIENFNEQDVDVKADSVKALVEAGKPAVGPLIQALDSKDLEIRENAAITLGKIKDERAIDPLIKLLTDEEWEVESAATNALVEIGEPAAEPLIKILQDENEDVFLQMKVIAVLAGIKDERAIQPMIQALKEEPELDADLGYNLGLMGESAVEPLIQALNDEDSRVRVRAAEALGRLGDKRAIDPLTDALNDKDETVRTFAKIGLKSIEAQKKNTFIATYGREREFYIEDQRREWLSKLDTVYKLSGNSMEPYTYPQGPVISYGWSIENRIGVGILEGSEVNNSTLDDIYNIFDQAGKEIGVADVPVIFSYAEFGHDDLGVEQETAEKTAEKTEENEKINELMGSEEINGTKKANETEESAEDLQLPVSIPGLGVMFVFSALVISALIVNRR</sequence>
<dbReference type="OrthoDB" id="10495at2157"/>
<dbReference type="HOGENOM" id="CLU_637149_0_0_2"/>
<feature type="transmembrane region" description="Helical" evidence="3">
    <location>
        <begin position="407"/>
        <end position="428"/>
    </location>
</feature>
<dbReference type="SUPFAM" id="SSF48371">
    <property type="entry name" value="ARM repeat"/>
    <property type="match status" value="1"/>
</dbReference>
<dbReference type="PANTHER" id="PTHR12697">
    <property type="entry name" value="PBS LYASE HEAT-LIKE PROTEIN"/>
    <property type="match status" value="1"/>
</dbReference>
<dbReference type="STRING" id="269797.Mbar_A3152"/>